<feature type="transmembrane region" description="Helical" evidence="8">
    <location>
        <begin position="231"/>
        <end position="249"/>
    </location>
</feature>
<evidence type="ECO:0000256" key="1">
    <source>
        <dbReference type="ARBA" id="ARBA00004651"/>
    </source>
</evidence>
<organism evidence="9 10">
    <name type="scientific">Roseiterribacter gracilis</name>
    <dbReference type="NCBI Taxonomy" id="2812848"/>
    <lineage>
        <taxon>Bacteria</taxon>
        <taxon>Pseudomonadati</taxon>
        <taxon>Pseudomonadota</taxon>
        <taxon>Alphaproteobacteria</taxon>
        <taxon>Rhodospirillales</taxon>
        <taxon>Roseiterribacteraceae</taxon>
        <taxon>Roseiterribacter</taxon>
    </lineage>
</organism>
<feature type="transmembrane region" description="Helical" evidence="8">
    <location>
        <begin position="206"/>
        <end position="224"/>
    </location>
</feature>
<dbReference type="InterPro" id="IPR052017">
    <property type="entry name" value="TSUP"/>
</dbReference>
<comment type="caution">
    <text evidence="9">The sequence shown here is derived from an EMBL/GenBank/DDBJ whole genome shotgun (WGS) entry which is preliminary data.</text>
</comment>
<sequence>MSDLVSDLLLALAATIAGAVNAVAGGGTFVTFPALTEVALVLPVVANATNTVALFPGNFASAWAYRKDLSKPDGVSVWLLLLIAIAGSTFGAWLVTVTSDSTFLKVVPFLLLFATLLFAAGNRIARWLQAHATLAPWWLAVGMVPVAIYGGYFGAAMGIVQLALFAVIGMTDLNRMNALKTIFTGVCNMTAVFLFIAKGFVEWRPAIIMALGAIVGGYWCARWARRLNPLLLRRAIIVIGLATSAYYFSKAF</sequence>
<proteinExistence type="inferred from homology"/>
<dbReference type="PANTHER" id="PTHR30269:SF0">
    <property type="entry name" value="MEMBRANE TRANSPORTER PROTEIN YFCA-RELATED"/>
    <property type="match status" value="1"/>
</dbReference>
<name>A0A8S8XK66_9PROT</name>
<comment type="similarity">
    <text evidence="2 8">Belongs to the 4-toluene sulfonate uptake permease (TSUP) (TC 2.A.102) family.</text>
</comment>
<feature type="transmembrane region" description="Helical" evidence="8">
    <location>
        <begin position="40"/>
        <end position="65"/>
    </location>
</feature>
<evidence type="ECO:0000256" key="8">
    <source>
        <dbReference type="RuleBase" id="RU363041"/>
    </source>
</evidence>
<comment type="subcellular location">
    <subcellularLocation>
        <location evidence="1 8">Cell membrane</location>
        <topology evidence="1 8">Multi-pass membrane protein</topology>
    </subcellularLocation>
</comment>
<reference evidence="9" key="1">
    <citation type="submission" date="2021-02" db="EMBL/GenBank/DDBJ databases">
        <title>Genome sequence of Rhodospirillales sp. strain TMPK1 isolated from soil.</title>
        <authorList>
            <person name="Nakai R."/>
            <person name="Kusada H."/>
            <person name="Tamaki H."/>
        </authorList>
    </citation>
    <scope>NUCLEOTIDE SEQUENCE</scope>
    <source>
        <strain evidence="9">TMPK1</strain>
    </source>
</reference>
<dbReference type="RefSeq" id="WP_420245022.1">
    <property type="nucleotide sequence ID" value="NZ_BOPV01000001.1"/>
</dbReference>
<evidence type="ECO:0000256" key="3">
    <source>
        <dbReference type="ARBA" id="ARBA00022448"/>
    </source>
</evidence>
<protein>
    <recommendedName>
        <fullName evidence="8">Probable membrane transporter protein</fullName>
    </recommendedName>
</protein>
<evidence type="ECO:0000256" key="6">
    <source>
        <dbReference type="ARBA" id="ARBA00022989"/>
    </source>
</evidence>
<dbReference type="AlphaFoldDB" id="A0A8S8XK66"/>
<gene>
    <name evidence="9" type="ORF">TMPK1_37530</name>
</gene>
<feature type="transmembrane region" description="Helical" evidence="8">
    <location>
        <begin position="102"/>
        <end position="120"/>
    </location>
</feature>
<feature type="transmembrane region" description="Helical" evidence="8">
    <location>
        <begin position="77"/>
        <end position="96"/>
    </location>
</feature>
<evidence type="ECO:0000256" key="7">
    <source>
        <dbReference type="ARBA" id="ARBA00023136"/>
    </source>
</evidence>
<dbReference type="PANTHER" id="PTHR30269">
    <property type="entry name" value="TRANSMEMBRANE PROTEIN YFCA"/>
    <property type="match status" value="1"/>
</dbReference>
<keyword evidence="10" id="KW-1185">Reference proteome</keyword>
<dbReference type="Pfam" id="PF01925">
    <property type="entry name" value="TauE"/>
    <property type="match status" value="1"/>
</dbReference>
<feature type="transmembrane region" description="Helical" evidence="8">
    <location>
        <begin position="182"/>
        <end position="200"/>
    </location>
</feature>
<keyword evidence="3" id="KW-0813">Transport</keyword>
<dbReference type="EMBL" id="BOPV01000001">
    <property type="protein sequence ID" value="GIL41516.1"/>
    <property type="molecule type" value="Genomic_DNA"/>
</dbReference>
<keyword evidence="7 8" id="KW-0472">Membrane</keyword>
<evidence type="ECO:0000313" key="9">
    <source>
        <dbReference type="EMBL" id="GIL41516.1"/>
    </source>
</evidence>
<feature type="transmembrane region" description="Helical" evidence="8">
    <location>
        <begin position="152"/>
        <end position="170"/>
    </location>
</feature>
<dbReference type="InterPro" id="IPR002781">
    <property type="entry name" value="TM_pro_TauE-like"/>
</dbReference>
<keyword evidence="6 8" id="KW-1133">Transmembrane helix</keyword>
<evidence type="ECO:0000256" key="4">
    <source>
        <dbReference type="ARBA" id="ARBA00022475"/>
    </source>
</evidence>
<evidence type="ECO:0000256" key="2">
    <source>
        <dbReference type="ARBA" id="ARBA00009142"/>
    </source>
</evidence>
<dbReference type="GO" id="GO:0005886">
    <property type="term" value="C:plasma membrane"/>
    <property type="evidence" value="ECO:0007669"/>
    <property type="project" value="UniProtKB-SubCell"/>
</dbReference>
<keyword evidence="4 8" id="KW-1003">Cell membrane</keyword>
<keyword evidence="5 8" id="KW-0812">Transmembrane</keyword>
<dbReference type="Proteomes" id="UP000681075">
    <property type="component" value="Unassembled WGS sequence"/>
</dbReference>
<accession>A0A8S8XK66</accession>
<evidence type="ECO:0000256" key="5">
    <source>
        <dbReference type="ARBA" id="ARBA00022692"/>
    </source>
</evidence>
<evidence type="ECO:0000313" key="10">
    <source>
        <dbReference type="Proteomes" id="UP000681075"/>
    </source>
</evidence>